<keyword evidence="2" id="KW-1185">Reference proteome</keyword>
<protein>
    <recommendedName>
        <fullName evidence="3">DUF4274 domain-containing protein</fullName>
    </recommendedName>
</protein>
<gene>
    <name evidence="1" type="ORF">MOV08_35105</name>
</gene>
<dbReference type="InterPro" id="IPR046732">
    <property type="entry name" value="DUF6624"/>
</dbReference>
<dbReference type="Pfam" id="PF20329">
    <property type="entry name" value="DUF6624"/>
    <property type="match status" value="1"/>
</dbReference>
<dbReference type="RefSeq" id="WP_275310277.1">
    <property type="nucleotide sequence ID" value="NZ_CP095749.1"/>
</dbReference>
<dbReference type="EMBL" id="CP095749">
    <property type="protein sequence ID" value="WEB43996.1"/>
    <property type="molecule type" value="Genomic_DNA"/>
</dbReference>
<proteinExistence type="predicted"/>
<evidence type="ECO:0000313" key="2">
    <source>
        <dbReference type="Proteomes" id="UP001218629"/>
    </source>
</evidence>
<name>A0ABY8AH81_9ACTN</name>
<accession>A0ABY8AH81</accession>
<sequence length="180" mass="20624">MSAPGPTHPEIARALLDLKRRHQEAREHADLRDDDESFARLAWAEDRGTETLKLIVAVYGWPGHTLAGENGADAAWWLAHHSDDVTFQEEALELLQEAVVAGEATRRQLAFLTDRVRVRYNRPQLYGTAFALDVDSIEPYGVEDPDRLDERRAEMGLEPFDEWQQLVRNHFPLRPRNTES</sequence>
<evidence type="ECO:0008006" key="3">
    <source>
        <dbReference type="Google" id="ProtNLM"/>
    </source>
</evidence>
<organism evidence="1 2">
    <name type="scientific">Streptomyces yunnanensis</name>
    <dbReference type="NCBI Taxonomy" id="156453"/>
    <lineage>
        <taxon>Bacteria</taxon>
        <taxon>Bacillati</taxon>
        <taxon>Actinomycetota</taxon>
        <taxon>Actinomycetes</taxon>
        <taxon>Kitasatosporales</taxon>
        <taxon>Streptomycetaceae</taxon>
        <taxon>Streptomyces</taxon>
    </lineage>
</organism>
<dbReference type="Proteomes" id="UP001218629">
    <property type="component" value="Chromosome"/>
</dbReference>
<evidence type="ECO:0000313" key="1">
    <source>
        <dbReference type="EMBL" id="WEB43996.1"/>
    </source>
</evidence>
<reference evidence="1 2" key="1">
    <citation type="submission" date="2022-03" db="EMBL/GenBank/DDBJ databases">
        <title>Streptomyces yunnanensis P86,complete genome.</title>
        <authorList>
            <person name="Chen S."/>
            <person name="Zhang Q."/>
        </authorList>
    </citation>
    <scope>NUCLEOTIDE SEQUENCE [LARGE SCALE GENOMIC DNA]</scope>
    <source>
        <strain evidence="1 2">P86</strain>
    </source>
</reference>